<dbReference type="GO" id="GO:0005737">
    <property type="term" value="C:cytoplasm"/>
    <property type="evidence" value="ECO:0007669"/>
    <property type="project" value="TreeGrafter"/>
</dbReference>
<dbReference type="PANTHER" id="PTHR12400:SF21">
    <property type="entry name" value="KINASE"/>
    <property type="match status" value="1"/>
</dbReference>
<evidence type="ECO:0000256" key="1">
    <source>
        <dbReference type="RuleBase" id="RU363090"/>
    </source>
</evidence>
<accession>A0A8H8DMV5</accession>
<dbReference type="GO" id="GO:0008440">
    <property type="term" value="F:inositol-1,4,5-trisphosphate 3-kinase activity"/>
    <property type="evidence" value="ECO:0007669"/>
    <property type="project" value="TreeGrafter"/>
</dbReference>
<dbReference type="SUPFAM" id="SSF56104">
    <property type="entry name" value="SAICAR synthase-like"/>
    <property type="match status" value="1"/>
</dbReference>
<comment type="caution">
    <text evidence="3">The sequence shown here is derived from an EMBL/GenBank/DDBJ whole genome shotgun (WGS) entry which is preliminary data.</text>
</comment>
<dbReference type="GO" id="GO:0000824">
    <property type="term" value="F:inositol-1,4,5,6-tetrakisphosphate 3-kinase activity"/>
    <property type="evidence" value="ECO:0007669"/>
    <property type="project" value="TreeGrafter"/>
</dbReference>
<keyword evidence="1" id="KW-0418">Kinase</keyword>
<sequence>MLPPPSFPTNAAGAHDPATGLRKTQPGGEVESKRRVDSSDLENAVGSRRVRSARRQPSCLSKTLGLKVGVPDEILAADADGSGASLVHSGHKGCEDAWMFQSQSLKADDAQSPAPSRADWCSSNTFEFERPTSPPELSDEDSDDPDELDHLLRAPNSNVASVPLVPFSNQVGGHAPFLRFSERAVCKPLSRREKDFYEALERLYPDMMRFTATYLGVVNVSYASQDDLEEAQPQIVLAHNQHIIPDWLLRTIKVSSHTAPMDGGDNDSELISITPDDRSAAESRQGVGGSVTPGYPDASIDWDDTSNPGVTRVNRKLQQQIVRDALSPRSLRSRLKQILKRRKAGLRWRQSLGSETPSGTGRECTMKPWHVLTPLTVQVTNTVLSPMSGSSEPASNSPVAGDGTALMA</sequence>
<feature type="non-terminal residue" evidence="3">
    <location>
        <position position="408"/>
    </location>
</feature>
<dbReference type="GO" id="GO:0032958">
    <property type="term" value="P:inositol phosphate biosynthetic process"/>
    <property type="evidence" value="ECO:0007669"/>
    <property type="project" value="InterPro"/>
</dbReference>
<dbReference type="GO" id="GO:0046854">
    <property type="term" value="P:phosphatidylinositol phosphate biosynthetic process"/>
    <property type="evidence" value="ECO:0007669"/>
    <property type="project" value="TreeGrafter"/>
</dbReference>
<keyword evidence="1" id="KW-0808">Transferase</keyword>
<organism evidence="3 4">
    <name type="scientific">Olpidium bornovanus</name>
    <dbReference type="NCBI Taxonomy" id="278681"/>
    <lineage>
        <taxon>Eukaryota</taxon>
        <taxon>Fungi</taxon>
        <taxon>Fungi incertae sedis</taxon>
        <taxon>Olpidiomycota</taxon>
        <taxon>Olpidiomycotina</taxon>
        <taxon>Olpidiomycetes</taxon>
        <taxon>Olpidiales</taxon>
        <taxon>Olpidiaceae</taxon>
        <taxon>Olpidium</taxon>
    </lineage>
</organism>
<feature type="compositionally biased region" description="Polar residues" evidence="2">
    <location>
        <begin position="385"/>
        <end position="398"/>
    </location>
</feature>
<evidence type="ECO:0000313" key="4">
    <source>
        <dbReference type="Proteomes" id="UP000673691"/>
    </source>
</evidence>
<reference evidence="3 4" key="1">
    <citation type="journal article" name="Sci. Rep.">
        <title>Genome-scale phylogenetic analyses confirm Olpidium as the closest living zoosporic fungus to the non-flagellated, terrestrial fungi.</title>
        <authorList>
            <person name="Chang Y."/>
            <person name="Rochon D."/>
            <person name="Sekimoto S."/>
            <person name="Wang Y."/>
            <person name="Chovatia M."/>
            <person name="Sandor L."/>
            <person name="Salamov A."/>
            <person name="Grigoriev I.V."/>
            <person name="Stajich J.E."/>
            <person name="Spatafora J.W."/>
        </authorList>
    </citation>
    <scope>NUCLEOTIDE SEQUENCE [LARGE SCALE GENOMIC DNA]</scope>
    <source>
        <strain evidence="3">S191</strain>
    </source>
</reference>
<feature type="region of interest" description="Disordered" evidence="2">
    <location>
        <begin position="259"/>
        <end position="303"/>
    </location>
</feature>
<evidence type="ECO:0000313" key="3">
    <source>
        <dbReference type="EMBL" id="KAG5463702.1"/>
    </source>
</evidence>
<gene>
    <name evidence="3" type="ORF">BJ554DRAFT_4879</name>
</gene>
<feature type="region of interest" description="Disordered" evidence="2">
    <location>
        <begin position="105"/>
        <end position="149"/>
    </location>
</feature>
<dbReference type="InterPro" id="IPR005522">
    <property type="entry name" value="IPK"/>
</dbReference>
<evidence type="ECO:0000256" key="2">
    <source>
        <dbReference type="SAM" id="MobiDB-lite"/>
    </source>
</evidence>
<dbReference type="OrthoDB" id="2573163at2759"/>
<dbReference type="PANTHER" id="PTHR12400">
    <property type="entry name" value="INOSITOL POLYPHOSPHATE KINASE"/>
    <property type="match status" value="1"/>
</dbReference>
<feature type="region of interest" description="Disordered" evidence="2">
    <location>
        <begin position="1"/>
        <end position="58"/>
    </location>
</feature>
<keyword evidence="4" id="KW-1185">Reference proteome</keyword>
<dbReference type="EMBL" id="JAEFCI010000214">
    <property type="protein sequence ID" value="KAG5463702.1"/>
    <property type="molecule type" value="Genomic_DNA"/>
</dbReference>
<dbReference type="Proteomes" id="UP000673691">
    <property type="component" value="Unassembled WGS sequence"/>
</dbReference>
<feature type="region of interest" description="Disordered" evidence="2">
    <location>
        <begin position="385"/>
        <end position="408"/>
    </location>
</feature>
<proteinExistence type="inferred from homology"/>
<dbReference type="GO" id="GO:0005634">
    <property type="term" value="C:nucleus"/>
    <property type="evidence" value="ECO:0007669"/>
    <property type="project" value="TreeGrafter"/>
</dbReference>
<comment type="similarity">
    <text evidence="1">Belongs to the inositol phosphokinase (IPK) family.</text>
</comment>
<dbReference type="EC" id="2.7.-.-" evidence="1"/>
<dbReference type="AlphaFoldDB" id="A0A8H8DMV5"/>
<feature type="compositionally biased region" description="Acidic residues" evidence="2">
    <location>
        <begin position="137"/>
        <end position="147"/>
    </location>
</feature>
<name>A0A8H8DMV5_9FUNG</name>
<protein>
    <recommendedName>
        <fullName evidence="1">Kinase</fullName>
        <ecNumber evidence="1">2.7.-.-</ecNumber>
    </recommendedName>
</protein>